<accession>A0A060T2P6</accession>
<dbReference type="GO" id="GO:0004777">
    <property type="term" value="F:succinate-semialdehyde dehydrogenase (NAD+) activity"/>
    <property type="evidence" value="ECO:0007669"/>
    <property type="project" value="UniProtKB-UniRule"/>
</dbReference>
<dbReference type="GO" id="GO:0036243">
    <property type="term" value="F:succinate-semialdehyde dehydrogenase (NADP+) activity"/>
    <property type="evidence" value="ECO:0007669"/>
    <property type="project" value="RHEA"/>
</dbReference>
<organism evidence="10">
    <name type="scientific">Blastobotrys adeninivorans</name>
    <name type="common">Yeast</name>
    <name type="synonym">Arxula adeninivorans</name>
    <dbReference type="NCBI Taxonomy" id="409370"/>
    <lineage>
        <taxon>Eukaryota</taxon>
        <taxon>Fungi</taxon>
        <taxon>Dikarya</taxon>
        <taxon>Ascomycota</taxon>
        <taxon>Saccharomycotina</taxon>
        <taxon>Dipodascomycetes</taxon>
        <taxon>Dipodascales</taxon>
        <taxon>Trichomonascaceae</taxon>
        <taxon>Blastobotrys</taxon>
    </lineage>
</organism>
<feature type="active site" evidence="6">
    <location>
        <position position="280"/>
    </location>
</feature>
<dbReference type="EC" id="1.2.1.16" evidence="8"/>
<dbReference type="EMBL" id="HG937693">
    <property type="protein sequence ID" value="CDP35193.1"/>
    <property type="molecule type" value="Genomic_DNA"/>
</dbReference>
<protein>
    <recommendedName>
        <fullName evidence="8">Succinate-semialdehyde dehydrogenase</fullName>
        <ecNumber evidence="8">1.2.1.16</ecNumber>
    </recommendedName>
</protein>
<dbReference type="GO" id="GO:0005737">
    <property type="term" value="C:cytoplasm"/>
    <property type="evidence" value="ECO:0007669"/>
    <property type="project" value="TreeGrafter"/>
</dbReference>
<dbReference type="InterPro" id="IPR016161">
    <property type="entry name" value="Ald_DH/histidinol_DH"/>
</dbReference>
<dbReference type="FunFam" id="3.40.605.10:FF:000005">
    <property type="entry name" value="Succinate-semialdehyde dehydrogenase I"/>
    <property type="match status" value="1"/>
</dbReference>
<gene>
    <name evidence="10" type="ORF">GNLVRS02_ARAD1C29766g</name>
</gene>
<dbReference type="UniPathway" id="UPA00733"/>
<dbReference type="Gene3D" id="3.40.605.10">
    <property type="entry name" value="Aldehyde Dehydrogenase, Chain A, domain 1"/>
    <property type="match status" value="1"/>
</dbReference>
<dbReference type="CDD" id="cd07103">
    <property type="entry name" value="ALDH_F5_SSADH_GabD"/>
    <property type="match status" value="1"/>
</dbReference>
<dbReference type="PANTHER" id="PTHR43353:SF5">
    <property type="entry name" value="SUCCINATE-SEMIALDEHYDE DEHYDROGENASE, MITOCHONDRIAL"/>
    <property type="match status" value="1"/>
</dbReference>
<dbReference type="PANTHER" id="PTHR43353">
    <property type="entry name" value="SUCCINATE-SEMIALDEHYDE DEHYDROGENASE, MITOCHONDRIAL"/>
    <property type="match status" value="1"/>
</dbReference>
<dbReference type="InterPro" id="IPR016162">
    <property type="entry name" value="Ald_DH_N"/>
</dbReference>
<dbReference type="InterPro" id="IPR015590">
    <property type="entry name" value="Aldehyde_DH_dom"/>
</dbReference>
<evidence type="ECO:0000259" key="9">
    <source>
        <dbReference type="Pfam" id="PF00171"/>
    </source>
</evidence>
<keyword evidence="3 7" id="KW-0560">Oxidoreductase</keyword>
<dbReference type="PhylomeDB" id="A0A060T2P6"/>
<dbReference type="InterPro" id="IPR010102">
    <property type="entry name" value="Succ_semiAld_DH"/>
</dbReference>
<dbReference type="Pfam" id="PF00171">
    <property type="entry name" value="Aldedh"/>
    <property type="match status" value="1"/>
</dbReference>
<evidence type="ECO:0000256" key="7">
    <source>
        <dbReference type="RuleBase" id="RU003345"/>
    </source>
</evidence>
<feature type="domain" description="Aldehyde dehydrogenase" evidence="9">
    <location>
        <begin position="42"/>
        <end position="504"/>
    </location>
</feature>
<dbReference type="Gene3D" id="3.40.309.10">
    <property type="entry name" value="Aldehyde Dehydrogenase, Chain A, domain 2"/>
    <property type="match status" value="1"/>
</dbReference>
<dbReference type="PROSITE" id="PS00687">
    <property type="entry name" value="ALDEHYDE_DEHYDR_GLU"/>
    <property type="match status" value="1"/>
</dbReference>
<comment type="similarity">
    <text evidence="2 7">Belongs to the aldehyde dehydrogenase family.</text>
</comment>
<dbReference type="InterPro" id="IPR016163">
    <property type="entry name" value="Ald_DH_C"/>
</dbReference>
<evidence type="ECO:0000256" key="5">
    <source>
        <dbReference type="ARBA" id="ARBA00052698"/>
    </source>
</evidence>
<evidence type="ECO:0000256" key="2">
    <source>
        <dbReference type="ARBA" id="ARBA00009986"/>
    </source>
</evidence>
<sequence>MVMVRPIYGRVGVRAMSSVSSVQGLLSNPNLLKTQCYVNGQWVGSKSGETFDVNNPATNLAVSSVPEMTVEELKEAIVVAKNAFESFKDTTGRERSDMLRKYADLMMANQSDLGHIITMENGKPLAEGKGEIATCAAYFKWFSEEAPRVYGETIPSQIKGIRIHTVKQPIGVCGIITPWNFPASMIARKVGAALAAGCTSIIKPADATPLSALAMADIAEQAGVPKGVVNVVTSRNKVSEFGTTLCESPLVSKISFTGSTRVGKILMGESAATLKKVSFELGGNAPFIVFGDSDVDAAVEGAILSKFRGSGQTCICANRIYVHESVHDEFVKKFSEKVANFNVGNGLEEGITHGPLTSTQSVDKVHRHVTDALDKNATLHVGGTKLPELGPNFYAPTVLSGVNPEMLVTKEETFGPLAAVTKFSTDEEVIQLANNVEVGLAAYVYTRDVSRVHKVTEGLQVGMVGVNTGLITEASMPFGGVKESGFGREGSLYGLEDYLSIKSVVTKL</sequence>
<evidence type="ECO:0000256" key="6">
    <source>
        <dbReference type="PROSITE-ProRule" id="PRU10007"/>
    </source>
</evidence>
<dbReference type="InterPro" id="IPR029510">
    <property type="entry name" value="Ald_DH_CS_GLU"/>
</dbReference>
<proteinExistence type="inferred from homology"/>
<dbReference type="FunFam" id="3.40.309.10:FF:000004">
    <property type="entry name" value="Succinate-semialdehyde dehydrogenase I"/>
    <property type="match status" value="1"/>
</dbReference>
<evidence type="ECO:0000256" key="1">
    <source>
        <dbReference type="ARBA" id="ARBA00005176"/>
    </source>
</evidence>
<dbReference type="InterPro" id="IPR050740">
    <property type="entry name" value="Aldehyde_DH_Superfamily"/>
</dbReference>
<comment type="pathway">
    <text evidence="1 8">Amino-acid degradation; 4-aminobutanoate degradation.</text>
</comment>
<dbReference type="NCBIfam" id="TIGR01780">
    <property type="entry name" value="SSADH"/>
    <property type="match status" value="1"/>
</dbReference>
<dbReference type="SUPFAM" id="SSF53720">
    <property type="entry name" value="ALDH-like"/>
    <property type="match status" value="1"/>
</dbReference>
<name>A0A060T2P6_BLAAD</name>
<evidence type="ECO:0000313" key="10">
    <source>
        <dbReference type="EMBL" id="CDP35193.1"/>
    </source>
</evidence>
<comment type="catalytic activity">
    <reaction evidence="4 8">
        <text>succinate semialdehyde + NADP(+) + H2O = succinate + NADPH + 2 H(+)</text>
        <dbReference type="Rhea" id="RHEA:13213"/>
        <dbReference type="ChEBI" id="CHEBI:15377"/>
        <dbReference type="ChEBI" id="CHEBI:15378"/>
        <dbReference type="ChEBI" id="CHEBI:30031"/>
        <dbReference type="ChEBI" id="CHEBI:57706"/>
        <dbReference type="ChEBI" id="CHEBI:57783"/>
        <dbReference type="ChEBI" id="CHEBI:58349"/>
        <dbReference type="EC" id="1.2.1.16"/>
    </reaction>
</comment>
<comment type="catalytic activity">
    <reaction evidence="5 8">
        <text>succinate semialdehyde + NAD(+) + H2O = succinate + NADH + 2 H(+)</text>
        <dbReference type="Rhea" id="RHEA:13217"/>
        <dbReference type="ChEBI" id="CHEBI:15377"/>
        <dbReference type="ChEBI" id="CHEBI:15378"/>
        <dbReference type="ChEBI" id="CHEBI:30031"/>
        <dbReference type="ChEBI" id="CHEBI:57540"/>
        <dbReference type="ChEBI" id="CHEBI:57706"/>
        <dbReference type="ChEBI" id="CHEBI:57945"/>
        <dbReference type="EC" id="1.2.1.16"/>
    </reaction>
</comment>
<evidence type="ECO:0000256" key="4">
    <source>
        <dbReference type="ARBA" id="ARBA00050387"/>
    </source>
</evidence>
<dbReference type="AlphaFoldDB" id="A0A060T2P6"/>
<evidence type="ECO:0000256" key="8">
    <source>
        <dbReference type="RuleBase" id="RU365091"/>
    </source>
</evidence>
<dbReference type="GO" id="GO:0009450">
    <property type="term" value="P:gamma-aminobutyric acid catabolic process"/>
    <property type="evidence" value="ECO:0007669"/>
    <property type="project" value="UniProtKB-UniPathway"/>
</dbReference>
<evidence type="ECO:0000256" key="3">
    <source>
        <dbReference type="ARBA" id="ARBA00023002"/>
    </source>
</evidence>
<reference evidence="10" key="2">
    <citation type="submission" date="2014-06" db="EMBL/GenBank/DDBJ databases">
        <title>The complete genome of Blastobotrys (Arxula) adeninivorans LS3 - a yeast of biotechnological interest.</title>
        <authorList>
            <person name="Kunze G."/>
            <person name="Gaillardin C."/>
            <person name="Czernicka M."/>
            <person name="Durrens P."/>
            <person name="Martin T."/>
            <person name="Boer E."/>
            <person name="Gabaldon T."/>
            <person name="Cruz J."/>
            <person name="Talla E."/>
            <person name="Marck C."/>
            <person name="Goffeau A."/>
            <person name="Barbe V."/>
            <person name="Baret P."/>
            <person name="Baronian K."/>
            <person name="Beier S."/>
            <person name="Bleykasten C."/>
            <person name="Bode R."/>
            <person name="Casaregola S."/>
            <person name="Despons L."/>
            <person name="Fairhead C."/>
            <person name="Giersberg M."/>
            <person name="Gierski P."/>
            <person name="Hahnel U."/>
            <person name="Hartmann A."/>
            <person name="Jankowska D."/>
            <person name="Jubin C."/>
            <person name="Jung P."/>
            <person name="Lafontaine I."/>
            <person name="Leh-Louis V."/>
            <person name="Lemaire M."/>
            <person name="Marcet-Houben M."/>
            <person name="Mascher M."/>
            <person name="Morel G."/>
            <person name="Richard G.-F."/>
            <person name="Riechen J."/>
            <person name="Sacerdot C."/>
            <person name="Sarkar A."/>
            <person name="Savel G."/>
            <person name="Schacherer J."/>
            <person name="Sherman D."/>
            <person name="Straub M.-L."/>
            <person name="Stein N."/>
            <person name="Thierry A."/>
            <person name="Trautwein-Schult A."/>
            <person name="Westhof E."/>
            <person name="Worch S."/>
            <person name="Dujon B."/>
            <person name="Souciet J.-L."/>
            <person name="Wincker P."/>
            <person name="Scholz U."/>
            <person name="Neuveglise N."/>
        </authorList>
    </citation>
    <scope>NUCLEOTIDE SEQUENCE</scope>
    <source>
        <strain evidence="10">LS3</strain>
    </source>
</reference>
<reference evidence="10" key="1">
    <citation type="submission" date="2014-02" db="EMBL/GenBank/DDBJ databases">
        <authorList>
            <person name="Genoscope - CEA"/>
        </authorList>
    </citation>
    <scope>NUCLEOTIDE SEQUENCE</scope>
    <source>
        <strain evidence="10">LS3</strain>
    </source>
</reference>